<evidence type="ECO:0000313" key="2">
    <source>
        <dbReference type="EMBL" id="OGE64923.1"/>
    </source>
</evidence>
<gene>
    <name evidence="2" type="ORF">A3I48_00730</name>
</gene>
<proteinExistence type="predicted"/>
<name>A0A1F5MHT9_9BACT</name>
<dbReference type="Proteomes" id="UP000178859">
    <property type="component" value="Unassembled WGS sequence"/>
</dbReference>
<sequence>MKAIDMTNIYSNKNYKGNWVAMIHYNSHPQVIAYAKTLKETLEKAEKKGYKHPVVTQIPRKLTYFVGFGN</sequence>
<comment type="caution">
    <text evidence="2">The sequence shown here is derived from an EMBL/GenBank/DDBJ whole genome shotgun (WGS) entry which is preliminary data.</text>
</comment>
<evidence type="ECO:0000259" key="1">
    <source>
        <dbReference type="Pfam" id="PF18929"/>
    </source>
</evidence>
<dbReference type="EMBL" id="MFDT01000019">
    <property type="protein sequence ID" value="OGE64923.1"/>
    <property type="molecule type" value="Genomic_DNA"/>
</dbReference>
<dbReference type="Pfam" id="PF18929">
    <property type="entry name" value="DUF5678"/>
    <property type="match status" value="1"/>
</dbReference>
<reference evidence="2 3" key="1">
    <citation type="journal article" date="2016" name="Nat. Commun.">
        <title>Thousands of microbial genomes shed light on interconnected biogeochemical processes in an aquifer system.</title>
        <authorList>
            <person name="Anantharaman K."/>
            <person name="Brown C.T."/>
            <person name="Hug L.A."/>
            <person name="Sharon I."/>
            <person name="Castelle C.J."/>
            <person name="Probst A.J."/>
            <person name="Thomas B.C."/>
            <person name="Singh A."/>
            <person name="Wilkins M.J."/>
            <person name="Karaoz U."/>
            <person name="Brodie E.L."/>
            <person name="Williams K.H."/>
            <person name="Hubbard S.S."/>
            <person name="Banfield J.F."/>
        </authorList>
    </citation>
    <scope>NUCLEOTIDE SEQUENCE [LARGE SCALE GENOMIC DNA]</scope>
</reference>
<dbReference type="AlphaFoldDB" id="A0A1F5MHT9"/>
<dbReference type="InterPro" id="IPR043734">
    <property type="entry name" value="DUF5678"/>
</dbReference>
<protein>
    <recommendedName>
        <fullName evidence="1">DUF5678 domain-containing protein</fullName>
    </recommendedName>
</protein>
<feature type="domain" description="DUF5678" evidence="1">
    <location>
        <begin position="13"/>
        <end position="61"/>
    </location>
</feature>
<accession>A0A1F5MHT9</accession>
<organism evidence="2 3">
    <name type="scientific">Candidatus Daviesbacteria bacterium RIFCSPLOWO2_02_FULL_36_7</name>
    <dbReference type="NCBI Taxonomy" id="1797792"/>
    <lineage>
        <taxon>Bacteria</taxon>
        <taxon>Candidatus Daviesiibacteriota</taxon>
    </lineage>
</organism>
<evidence type="ECO:0000313" key="3">
    <source>
        <dbReference type="Proteomes" id="UP000178859"/>
    </source>
</evidence>